<sequence length="130" mass="14702">MSRADHRRAEEIKAKLLASFNDASVVVINNALACQLNNTKPQDRTPVLSIVTENSVGCGLPIAFVLFQLKKTKKDKLDDLSKNWMCESFIDVGRISDTDFHDYKQAVYSGKQTPLTFIERMYAINFKVKS</sequence>
<dbReference type="EMBL" id="LLXL01000686">
    <property type="protein sequence ID" value="PKK69812.1"/>
    <property type="molecule type" value="Genomic_DNA"/>
</dbReference>
<dbReference type="VEuPathDB" id="FungiDB:FUN_007013"/>
<accession>A0A2N1N794</accession>
<name>A0A2N1N794_9GLOM</name>
<reference evidence="1 2" key="1">
    <citation type="submission" date="2016-04" db="EMBL/GenBank/DDBJ databases">
        <title>Genome analyses suggest a sexual origin of heterokaryosis in a supposedly ancient asexual fungus.</title>
        <authorList>
            <person name="Ropars J."/>
            <person name="Sedzielewska K."/>
            <person name="Noel J."/>
            <person name="Charron P."/>
            <person name="Farinelli L."/>
            <person name="Marton T."/>
            <person name="Kruger M."/>
            <person name="Pelin A."/>
            <person name="Brachmann A."/>
            <person name="Corradi N."/>
        </authorList>
    </citation>
    <scope>NUCLEOTIDE SEQUENCE [LARGE SCALE GENOMIC DNA]</scope>
    <source>
        <strain evidence="1 2">C2</strain>
    </source>
</reference>
<protein>
    <submittedName>
        <fullName evidence="1">Uncharacterized protein</fullName>
    </submittedName>
</protein>
<gene>
    <name evidence="1" type="ORF">RhiirC2_780546</name>
</gene>
<proteinExistence type="predicted"/>
<comment type="caution">
    <text evidence="1">The sequence shown here is derived from an EMBL/GenBank/DDBJ whole genome shotgun (WGS) entry which is preliminary data.</text>
</comment>
<reference evidence="1 2" key="2">
    <citation type="submission" date="2017-10" db="EMBL/GenBank/DDBJ databases">
        <title>Extensive intraspecific genome diversity in a model arbuscular mycorrhizal fungus.</title>
        <authorList>
            <person name="Chen E.C.H."/>
            <person name="Morin E."/>
            <person name="Baudet D."/>
            <person name="Noel J."/>
            <person name="Ndikumana S."/>
            <person name="Charron P."/>
            <person name="St-Onge C."/>
            <person name="Giorgi J."/>
            <person name="Grigoriev I.V."/>
            <person name="Roux C."/>
            <person name="Martin F.M."/>
            <person name="Corradi N."/>
        </authorList>
    </citation>
    <scope>NUCLEOTIDE SEQUENCE [LARGE SCALE GENOMIC DNA]</scope>
    <source>
        <strain evidence="1 2">C2</strain>
    </source>
</reference>
<dbReference type="Proteomes" id="UP000233469">
    <property type="component" value="Unassembled WGS sequence"/>
</dbReference>
<organism evidence="1 2">
    <name type="scientific">Rhizophagus irregularis</name>
    <dbReference type="NCBI Taxonomy" id="588596"/>
    <lineage>
        <taxon>Eukaryota</taxon>
        <taxon>Fungi</taxon>
        <taxon>Fungi incertae sedis</taxon>
        <taxon>Mucoromycota</taxon>
        <taxon>Glomeromycotina</taxon>
        <taxon>Glomeromycetes</taxon>
        <taxon>Glomerales</taxon>
        <taxon>Glomeraceae</taxon>
        <taxon>Rhizophagus</taxon>
    </lineage>
</organism>
<evidence type="ECO:0000313" key="2">
    <source>
        <dbReference type="Proteomes" id="UP000233469"/>
    </source>
</evidence>
<dbReference type="AlphaFoldDB" id="A0A2N1N794"/>
<evidence type="ECO:0000313" key="1">
    <source>
        <dbReference type="EMBL" id="PKK69812.1"/>
    </source>
</evidence>